<dbReference type="GO" id="GO:0016020">
    <property type="term" value="C:membrane"/>
    <property type="evidence" value="ECO:0007669"/>
    <property type="project" value="InterPro"/>
</dbReference>
<dbReference type="EMBL" id="KZ345186">
    <property type="protein sequence ID" value="PIO75060.1"/>
    <property type="molecule type" value="Genomic_DNA"/>
</dbReference>
<organism evidence="3 4">
    <name type="scientific">Teladorsagia circumcincta</name>
    <name type="common">Brown stomach worm</name>
    <name type="synonym">Ostertagia circumcincta</name>
    <dbReference type="NCBI Taxonomy" id="45464"/>
    <lineage>
        <taxon>Eukaryota</taxon>
        <taxon>Metazoa</taxon>
        <taxon>Ecdysozoa</taxon>
        <taxon>Nematoda</taxon>
        <taxon>Chromadorea</taxon>
        <taxon>Rhabditida</taxon>
        <taxon>Rhabditina</taxon>
        <taxon>Rhabditomorpha</taxon>
        <taxon>Strongyloidea</taxon>
        <taxon>Trichostrongylidae</taxon>
        <taxon>Teladorsagia</taxon>
    </lineage>
</organism>
<dbReference type="GO" id="GO:0005319">
    <property type="term" value="F:lipid transporter activity"/>
    <property type="evidence" value="ECO:0007669"/>
    <property type="project" value="TreeGrafter"/>
</dbReference>
<feature type="region of interest" description="Disordered" evidence="1">
    <location>
        <begin position="1"/>
        <end position="32"/>
    </location>
</feature>
<dbReference type="OrthoDB" id="10255969at2759"/>
<dbReference type="Gene3D" id="3.40.50.300">
    <property type="entry name" value="P-loop containing nucleotide triphosphate hydrolases"/>
    <property type="match status" value="1"/>
</dbReference>
<dbReference type="SUPFAM" id="SSF52540">
    <property type="entry name" value="P-loop containing nucleoside triphosphate hydrolases"/>
    <property type="match status" value="1"/>
</dbReference>
<dbReference type="GO" id="GO:0140359">
    <property type="term" value="F:ABC-type transporter activity"/>
    <property type="evidence" value="ECO:0007669"/>
    <property type="project" value="InterPro"/>
</dbReference>
<dbReference type="InterPro" id="IPR003439">
    <property type="entry name" value="ABC_transporter-like_ATP-bd"/>
</dbReference>
<dbReference type="GO" id="GO:0016887">
    <property type="term" value="F:ATP hydrolysis activity"/>
    <property type="evidence" value="ECO:0007669"/>
    <property type="project" value="InterPro"/>
</dbReference>
<sequence length="108" mass="12048">MKGTNSLVTEAAMHRHRTAATQQRCDKRQGRYRHPRKIVKEVLRQVDMTTHCSKSFGKLSGGQKRRISTGVAILNCSDLLLLDEPTAGIDPKLFQFRGKGLEGGENGR</sequence>
<dbReference type="InterPro" id="IPR026082">
    <property type="entry name" value="ABCA"/>
</dbReference>
<dbReference type="PANTHER" id="PTHR19229">
    <property type="entry name" value="ATP-BINDING CASSETTE TRANSPORTER SUBFAMILY A ABCA"/>
    <property type="match status" value="1"/>
</dbReference>
<evidence type="ECO:0000313" key="4">
    <source>
        <dbReference type="Proteomes" id="UP000230423"/>
    </source>
</evidence>
<keyword evidence="4" id="KW-1185">Reference proteome</keyword>
<protein>
    <recommendedName>
        <fullName evidence="2">ABC transporter domain-containing protein</fullName>
    </recommendedName>
</protein>
<name>A0A2G9UZW7_TELCI</name>
<evidence type="ECO:0000256" key="1">
    <source>
        <dbReference type="SAM" id="MobiDB-lite"/>
    </source>
</evidence>
<dbReference type="AlphaFoldDB" id="A0A2G9UZW7"/>
<proteinExistence type="predicted"/>
<feature type="domain" description="ABC transporter" evidence="2">
    <location>
        <begin position="21"/>
        <end position="87"/>
    </location>
</feature>
<evidence type="ECO:0000313" key="3">
    <source>
        <dbReference type="EMBL" id="PIO75060.1"/>
    </source>
</evidence>
<reference evidence="3 4" key="1">
    <citation type="submission" date="2015-09" db="EMBL/GenBank/DDBJ databases">
        <title>Draft genome of the parasitic nematode Teladorsagia circumcincta isolate WARC Sus (inbred).</title>
        <authorList>
            <person name="Mitreva M."/>
        </authorList>
    </citation>
    <scope>NUCLEOTIDE SEQUENCE [LARGE SCALE GENOMIC DNA]</scope>
    <source>
        <strain evidence="3 4">S</strain>
    </source>
</reference>
<dbReference type="PANTHER" id="PTHR19229:SF271">
    <property type="entry name" value="ABC TRANSPORTER CED-7"/>
    <property type="match status" value="1"/>
</dbReference>
<accession>A0A2G9UZW7</accession>
<dbReference type="GO" id="GO:0005524">
    <property type="term" value="F:ATP binding"/>
    <property type="evidence" value="ECO:0007669"/>
    <property type="project" value="InterPro"/>
</dbReference>
<evidence type="ECO:0000259" key="2">
    <source>
        <dbReference type="Pfam" id="PF00005"/>
    </source>
</evidence>
<gene>
    <name evidence="3" type="ORF">TELCIR_02918</name>
</gene>
<dbReference type="InterPro" id="IPR027417">
    <property type="entry name" value="P-loop_NTPase"/>
</dbReference>
<dbReference type="Pfam" id="PF00005">
    <property type="entry name" value="ABC_tran"/>
    <property type="match status" value="1"/>
</dbReference>
<dbReference type="Proteomes" id="UP000230423">
    <property type="component" value="Unassembled WGS sequence"/>
</dbReference>